<evidence type="ECO:0000313" key="2">
    <source>
        <dbReference type="EMBL" id="KAL2479131.1"/>
    </source>
</evidence>
<organism evidence="2 3">
    <name type="scientific">Forsythia ovata</name>
    <dbReference type="NCBI Taxonomy" id="205694"/>
    <lineage>
        <taxon>Eukaryota</taxon>
        <taxon>Viridiplantae</taxon>
        <taxon>Streptophyta</taxon>
        <taxon>Embryophyta</taxon>
        <taxon>Tracheophyta</taxon>
        <taxon>Spermatophyta</taxon>
        <taxon>Magnoliopsida</taxon>
        <taxon>eudicotyledons</taxon>
        <taxon>Gunneridae</taxon>
        <taxon>Pentapetalae</taxon>
        <taxon>asterids</taxon>
        <taxon>lamiids</taxon>
        <taxon>Lamiales</taxon>
        <taxon>Oleaceae</taxon>
        <taxon>Forsythieae</taxon>
        <taxon>Forsythia</taxon>
    </lineage>
</organism>
<name>A0ABD1QT99_9LAMI</name>
<feature type="compositionally biased region" description="Polar residues" evidence="1">
    <location>
        <begin position="135"/>
        <end position="148"/>
    </location>
</feature>
<feature type="compositionally biased region" description="Basic and acidic residues" evidence="1">
    <location>
        <begin position="96"/>
        <end position="107"/>
    </location>
</feature>
<feature type="compositionally biased region" description="Low complexity" evidence="1">
    <location>
        <begin position="81"/>
        <end position="92"/>
    </location>
</feature>
<reference evidence="3" key="1">
    <citation type="submission" date="2024-07" db="EMBL/GenBank/DDBJ databases">
        <title>Two chromosome-level genome assemblies of Korean endemic species Abeliophyllum distichum and Forsythia ovata (Oleaceae).</title>
        <authorList>
            <person name="Jang H."/>
        </authorList>
    </citation>
    <scope>NUCLEOTIDE SEQUENCE [LARGE SCALE GENOMIC DNA]</scope>
</reference>
<evidence type="ECO:0000313" key="3">
    <source>
        <dbReference type="Proteomes" id="UP001604277"/>
    </source>
</evidence>
<gene>
    <name evidence="2" type="ORF">Fot_48145</name>
</gene>
<accession>A0ABD1QT99</accession>
<evidence type="ECO:0000256" key="1">
    <source>
        <dbReference type="SAM" id="MobiDB-lite"/>
    </source>
</evidence>
<dbReference type="EMBL" id="JBFOLJ010000014">
    <property type="protein sequence ID" value="KAL2479131.1"/>
    <property type="molecule type" value="Genomic_DNA"/>
</dbReference>
<protein>
    <submittedName>
        <fullName evidence="2">Uncharacterized protein</fullName>
    </submittedName>
</protein>
<feature type="region of interest" description="Disordered" evidence="1">
    <location>
        <begin position="81"/>
        <end position="107"/>
    </location>
</feature>
<feature type="region of interest" description="Disordered" evidence="1">
    <location>
        <begin position="127"/>
        <end position="148"/>
    </location>
</feature>
<sequence>MAGFHFSKIPMFKIRGGRVVEERWTLSLRLLVSSMALNPASTILLVMEAAGDVSSPLPPLSSAPIPVTIVIPIIEVGDNSSSLPSETSMSPSVDVQHQDEGKESVVDEREKVALKRRLEEEGTVVDSRRVKRSRTAPSQETLESVSTSPLAAQDFLSNSSDWLECINIGSHLDVLDPSILEKLSPSPATVAASVHK</sequence>
<dbReference type="AlphaFoldDB" id="A0ABD1QT99"/>
<keyword evidence="3" id="KW-1185">Reference proteome</keyword>
<proteinExistence type="predicted"/>
<comment type="caution">
    <text evidence="2">The sequence shown here is derived from an EMBL/GenBank/DDBJ whole genome shotgun (WGS) entry which is preliminary data.</text>
</comment>
<dbReference type="Proteomes" id="UP001604277">
    <property type="component" value="Unassembled WGS sequence"/>
</dbReference>